<reference evidence="1" key="1">
    <citation type="submission" date="2014-09" db="EMBL/GenBank/DDBJ databases">
        <authorList>
            <person name="Magalhaes I.L.F."/>
            <person name="Oliveira U."/>
            <person name="Santos F.R."/>
            <person name="Vidigal T.H.D.A."/>
            <person name="Brescovit A.D."/>
            <person name="Santos A.J."/>
        </authorList>
    </citation>
    <scope>NUCLEOTIDE SEQUENCE</scope>
    <source>
        <tissue evidence="1">Shoot tissue taken approximately 20 cm above the soil surface</tissue>
    </source>
</reference>
<organism evidence="1">
    <name type="scientific">Arundo donax</name>
    <name type="common">Giant reed</name>
    <name type="synonym">Donax arundinaceus</name>
    <dbReference type="NCBI Taxonomy" id="35708"/>
    <lineage>
        <taxon>Eukaryota</taxon>
        <taxon>Viridiplantae</taxon>
        <taxon>Streptophyta</taxon>
        <taxon>Embryophyta</taxon>
        <taxon>Tracheophyta</taxon>
        <taxon>Spermatophyta</taxon>
        <taxon>Magnoliopsida</taxon>
        <taxon>Liliopsida</taxon>
        <taxon>Poales</taxon>
        <taxon>Poaceae</taxon>
        <taxon>PACMAD clade</taxon>
        <taxon>Arundinoideae</taxon>
        <taxon>Arundineae</taxon>
        <taxon>Arundo</taxon>
    </lineage>
</organism>
<dbReference type="EMBL" id="GBRH01200348">
    <property type="protein sequence ID" value="JAD97547.1"/>
    <property type="molecule type" value="Transcribed_RNA"/>
</dbReference>
<accession>A0A0A9ENE1</accession>
<proteinExistence type="predicted"/>
<sequence>MQAALLSSEPAEPHWGEKKICVQFFDCNDIWILHFH</sequence>
<reference evidence="1" key="2">
    <citation type="journal article" date="2015" name="Data Brief">
        <title>Shoot transcriptome of the giant reed, Arundo donax.</title>
        <authorList>
            <person name="Barrero R.A."/>
            <person name="Guerrero F.D."/>
            <person name="Moolhuijzen P."/>
            <person name="Goolsby J.A."/>
            <person name="Tidwell J."/>
            <person name="Bellgard S.E."/>
            <person name="Bellgard M.I."/>
        </authorList>
    </citation>
    <scope>NUCLEOTIDE SEQUENCE</scope>
    <source>
        <tissue evidence="1">Shoot tissue taken approximately 20 cm above the soil surface</tissue>
    </source>
</reference>
<protein>
    <submittedName>
        <fullName evidence="1">Uncharacterized protein</fullName>
    </submittedName>
</protein>
<evidence type="ECO:0000313" key="1">
    <source>
        <dbReference type="EMBL" id="JAD97547.1"/>
    </source>
</evidence>
<dbReference type="AlphaFoldDB" id="A0A0A9ENE1"/>
<name>A0A0A9ENE1_ARUDO</name>